<dbReference type="GO" id="GO:0009252">
    <property type="term" value="P:peptidoglycan biosynthetic process"/>
    <property type="evidence" value="ECO:0007669"/>
    <property type="project" value="UniProtKB-KW"/>
</dbReference>
<reference evidence="24" key="1">
    <citation type="submission" date="2016-10" db="EMBL/GenBank/DDBJ databases">
        <authorList>
            <person name="Varghese N."/>
            <person name="Submissions S."/>
        </authorList>
    </citation>
    <scope>NUCLEOTIDE SEQUENCE [LARGE SCALE GENOMIC DNA]</scope>
    <source>
        <strain evidence="24">DSM 5463</strain>
    </source>
</reference>
<keyword evidence="3" id="KW-1003">Cell membrane</keyword>
<protein>
    <recommendedName>
        <fullName evidence="17">Probable peptidoglycan glycosyltransferase FtsW</fullName>
        <ecNumber evidence="19">2.4.99.28</ecNumber>
    </recommendedName>
    <alternativeName>
        <fullName evidence="18">Cell division protein FtsW</fullName>
    </alternativeName>
    <alternativeName>
        <fullName evidence="15">Cell wall polymerase</fullName>
    </alternativeName>
    <alternativeName>
        <fullName evidence="14">Peptidoglycan polymerase</fullName>
    </alternativeName>
</protein>
<dbReference type="PANTHER" id="PTHR30474:SF2">
    <property type="entry name" value="PEPTIDOGLYCAN GLYCOSYLTRANSFERASE FTSW-RELATED"/>
    <property type="match status" value="1"/>
</dbReference>
<comment type="subcellular location">
    <subcellularLocation>
        <location evidence="1">Cell membrane</location>
        <topology evidence="1">Multi-pass membrane protein</topology>
    </subcellularLocation>
</comment>
<feature type="transmembrane region" description="Helical" evidence="22">
    <location>
        <begin position="303"/>
        <end position="325"/>
    </location>
</feature>
<keyword evidence="12" id="KW-0131">Cell cycle</keyword>
<evidence type="ECO:0000256" key="17">
    <source>
        <dbReference type="ARBA" id="ARBA00041185"/>
    </source>
</evidence>
<keyword evidence="10 22" id="KW-1133">Transmembrane helix</keyword>
<organism evidence="23 24">
    <name type="scientific">Caloramator fervidus</name>
    <dbReference type="NCBI Taxonomy" id="29344"/>
    <lineage>
        <taxon>Bacteria</taxon>
        <taxon>Bacillati</taxon>
        <taxon>Bacillota</taxon>
        <taxon>Clostridia</taxon>
        <taxon>Eubacteriales</taxon>
        <taxon>Clostridiaceae</taxon>
        <taxon>Caloramator</taxon>
    </lineage>
</organism>
<evidence type="ECO:0000256" key="8">
    <source>
        <dbReference type="ARBA" id="ARBA00022960"/>
    </source>
</evidence>
<name>A0A1H5UTG3_9CLOT</name>
<sequence length="362" mass="39801">MSKSKSFDYVLFAVIVILLVIGINMVFSASMYIDKEIYNDGFYHLKRQTVWAILGIVFMFITSKVDYKRYRNRKLIGLAMLITIFLLVIVLALPPVKGARRWIGFGGLGIQPSELSKIVLVVYLSDMLTRKGEKVKSFLKGVLPVLIISGLFAGLIIIEPNMSTSVIVMATAFSMLFVAGAKISQLSLILFIGCIGGFLLIKSADYRWRRFTAFLNPWADPLGNGYQAIQSLYALGAGGLFGVGFGQSRQKNYYIPEAQNDFIFSIIGEELGFIGVFIIILLFSILIWRGIRIAINCKDKFGTLLATGITSLIAIQSSINLLVVSSSMPVTGVTLPLISYGGSSLLFTLIALGILLNISRDI</sequence>
<dbReference type="InterPro" id="IPR013438">
    <property type="entry name" value="SpoVE"/>
</dbReference>
<evidence type="ECO:0000256" key="19">
    <source>
        <dbReference type="ARBA" id="ARBA00044770"/>
    </source>
</evidence>
<comment type="function">
    <text evidence="21">Peptidoglycan polymerase that is essential for cell division.</text>
</comment>
<evidence type="ECO:0000256" key="12">
    <source>
        <dbReference type="ARBA" id="ARBA00023306"/>
    </source>
</evidence>
<dbReference type="Proteomes" id="UP000242850">
    <property type="component" value="Unassembled WGS sequence"/>
</dbReference>
<dbReference type="GO" id="GO:0032153">
    <property type="term" value="C:cell division site"/>
    <property type="evidence" value="ECO:0007669"/>
    <property type="project" value="TreeGrafter"/>
</dbReference>
<dbReference type="GO" id="GO:0008955">
    <property type="term" value="F:peptidoglycan glycosyltransferase activity"/>
    <property type="evidence" value="ECO:0007669"/>
    <property type="project" value="UniProtKB-EC"/>
</dbReference>
<feature type="transmembrane region" description="Helical" evidence="22">
    <location>
        <begin position="188"/>
        <end position="208"/>
    </location>
</feature>
<evidence type="ECO:0000256" key="14">
    <source>
        <dbReference type="ARBA" id="ARBA00032370"/>
    </source>
</evidence>
<dbReference type="NCBIfam" id="TIGR02615">
    <property type="entry name" value="spoVE"/>
    <property type="match status" value="1"/>
</dbReference>
<dbReference type="GO" id="GO:0008360">
    <property type="term" value="P:regulation of cell shape"/>
    <property type="evidence" value="ECO:0007669"/>
    <property type="project" value="UniProtKB-KW"/>
</dbReference>
<evidence type="ECO:0000256" key="3">
    <source>
        <dbReference type="ARBA" id="ARBA00022475"/>
    </source>
</evidence>
<evidence type="ECO:0000256" key="1">
    <source>
        <dbReference type="ARBA" id="ARBA00004651"/>
    </source>
</evidence>
<evidence type="ECO:0000256" key="18">
    <source>
        <dbReference type="ARBA" id="ARBA00041418"/>
    </source>
</evidence>
<proteinExistence type="inferred from homology"/>
<evidence type="ECO:0000256" key="20">
    <source>
        <dbReference type="ARBA" id="ARBA00049902"/>
    </source>
</evidence>
<evidence type="ECO:0000256" key="6">
    <source>
        <dbReference type="ARBA" id="ARBA00022679"/>
    </source>
</evidence>
<evidence type="ECO:0000313" key="23">
    <source>
        <dbReference type="EMBL" id="SEF77741.1"/>
    </source>
</evidence>
<dbReference type="NCBIfam" id="TIGR02614">
    <property type="entry name" value="ftsW"/>
    <property type="match status" value="1"/>
</dbReference>
<evidence type="ECO:0000256" key="21">
    <source>
        <dbReference type="ARBA" id="ARBA00049966"/>
    </source>
</evidence>
<feature type="transmembrane region" description="Helical" evidence="22">
    <location>
        <begin position="271"/>
        <end position="291"/>
    </location>
</feature>
<comment type="catalytic activity">
    <reaction evidence="20">
        <text>[GlcNAc-(1-&gt;4)-Mur2Ac(oyl-L-Ala-gamma-D-Glu-L-Lys-D-Ala-D-Ala)](n)-di-trans,octa-cis-undecaprenyl diphosphate + beta-D-GlcNAc-(1-&gt;4)-Mur2Ac(oyl-L-Ala-gamma-D-Glu-L-Lys-D-Ala-D-Ala)-di-trans,octa-cis-undecaprenyl diphosphate = [GlcNAc-(1-&gt;4)-Mur2Ac(oyl-L-Ala-gamma-D-Glu-L-Lys-D-Ala-D-Ala)](n+1)-di-trans,octa-cis-undecaprenyl diphosphate + di-trans,octa-cis-undecaprenyl diphosphate + H(+)</text>
        <dbReference type="Rhea" id="RHEA:23708"/>
        <dbReference type="Rhea" id="RHEA-COMP:9602"/>
        <dbReference type="Rhea" id="RHEA-COMP:9603"/>
        <dbReference type="ChEBI" id="CHEBI:15378"/>
        <dbReference type="ChEBI" id="CHEBI:58405"/>
        <dbReference type="ChEBI" id="CHEBI:60033"/>
        <dbReference type="ChEBI" id="CHEBI:78435"/>
        <dbReference type="EC" id="2.4.99.28"/>
    </reaction>
</comment>
<feature type="transmembrane region" description="Helical" evidence="22">
    <location>
        <begin position="75"/>
        <end position="96"/>
    </location>
</feature>
<evidence type="ECO:0000256" key="13">
    <source>
        <dbReference type="ARBA" id="ARBA00023316"/>
    </source>
</evidence>
<dbReference type="InterPro" id="IPR001182">
    <property type="entry name" value="FtsW/RodA"/>
</dbReference>
<evidence type="ECO:0000256" key="5">
    <source>
        <dbReference type="ARBA" id="ARBA00022676"/>
    </source>
</evidence>
<evidence type="ECO:0000313" key="24">
    <source>
        <dbReference type="Proteomes" id="UP000242850"/>
    </source>
</evidence>
<keyword evidence="13" id="KW-0961">Cell wall biogenesis/degradation</keyword>
<dbReference type="GO" id="GO:0051301">
    <property type="term" value="P:cell division"/>
    <property type="evidence" value="ECO:0007669"/>
    <property type="project" value="UniProtKB-KW"/>
</dbReference>
<feature type="transmembrane region" description="Helical" evidence="22">
    <location>
        <begin position="45"/>
        <end position="63"/>
    </location>
</feature>
<keyword evidence="7 22" id="KW-0812">Transmembrane</keyword>
<feature type="transmembrane region" description="Helical" evidence="22">
    <location>
        <begin position="137"/>
        <end position="158"/>
    </location>
</feature>
<keyword evidence="11 22" id="KW-0472">Membrane</keyword>
<dbReference type="EC" id="2.4.99.28" evidence="19"/>
<evidence type="ECO:0000256" key="22">
    <source>
        <dbReference type="SAM" id="Phobius"/>
    </source>
</evidence>
<evidence type="ECO:0000256" key="10">
    <source>
        <dbReference type="ARBA" id="ARBA00022989"/>
    </source>
</evidence>
<evidence type="ECO:0000256" key="11">
    <source>
        <dbReference type="ARBA" id="ARBA00023136"/>
    </source>
</evidence>
<evidence type="ECO:0000256" key="15">
    <source>
        <dbReference type="ARBA" id="ARBA00033270"/>
    </source>
</evidence>
<evidence type="ECO:0000256" key="7">
    <source>
        <dbReference type="ARBA" id="ARBA00022692"/>
    </source>
</evidence>
<evidence type="ECO:0000256" key="4">
    <source>
        <dbReference type="ARBA" id="ARBA00022618"/>
    </source>
</evidence>
<evidence type="ECO:0000256" key="16">
    <source>
        <dbReference type="ARBA" id="ARBA00038053"/>
    </source>
</evidence>
<dbReference type="GO" id="GO:0015648">
    <property type="term" value="F:lipid-linked peptidoglycan transporter activity"/>
    <property type="evidence" value="ECO:0007669"/>
    <property type="project" value="TreeGrafter"/>
</dbReference>
<accession>A0A1H5UTG3</accession>
<keyword evidence="6" id="KW-0808">Transferase</keyword>
<evidence type="ECO:0000256" key="9">
    <source>
        <dbReference type="ARBA" id="ARBA00022984"/>
    </source>
</evidence>
<dbReference type="RefSeq" id="WP_103895967.1">
    <property type="nucleotide sequence ID" value="NZ_FNUK01000010.1"/>
</dbReference>
<keyword evidence="8" id="KW-0133">Cell shape</keyword>
<dbReference type="PANTHER" id="PTHR30474">
    <property type="entry name" value="CELL CYCLE PROTEIN"/>
    <property type="match status" value="1"/>
</dbReference>
<dbReference type="OrthoDB" id="9812661at2"/>
<dbReference type="EMBL" id="FNUK01000010">
    <property type="protein sequence ID" value="SEF77741.1"/>
    <property type="molecule type" value="Genomic_DNA"/>
</dbReference>
<keyword evidence="9" id="KW-0573">Peptidoglycan synthesis</keyword>
<gene>
    <name evidence="23" type="ORF">SAMN05660865_00991</name>
</gene>
<keyword evidence="24" id="KW-1185">Reference proteome</keyword>
<keyword evidence="4 23" id="KW-0132">Cell division</keyword>
<dbReference type="Pfam" id="PF01098">
    <property type="entry name" value="FTSW_RODA_SPOVE"/>
    <property type="match status" value="1"/>
</dbReference>
<evidence type="ECO:0000256" key="2">
    <source>
        <dbReference type="ARBA" id="ARBA00004752"/>
    </source>
</evidence>
<feature type="transmembrane region" description="Helical" evidence="22">
    <location>
        <begin position="9"/>
        <end position="33"/>
    </location>
</feature>
<dbReference type="GO" id="GO:0005886">
    <property type="term" value="C:plasma membrane"/>
    <property type="evidence" value="ECO:0007669"/>
    <property type="project" value="UniProtKB-SubCell"/>
</dbReference>
<comment type="similarity">
    <text evidence="16">Belongs to the SEDS family. FtsW subfamily.</text>
</comment>
<feature type="transmembrane region" description="Helical" evidence="22">
    <location>
        <begin position="337"/>
        <end position="358"/>
    </location>
</feature>
<dbReference type="AlphaFoldDB" id="A0A1H5UTG3"/>
<feature type="transmembrane region" description="Helical" evidence="22">
    <location>
        <begin position="102"/>
        <end position="125"/>
    </location>
</feature>
<dbReference type="InterPro" id="IPR013437">
    <property type="entry name" value="FtsW"/>
</dbReference>
<comment type="pathway">
    <text evidence="2">Cell wall biogenesis; peptidoglycan biosynthesis.</text>
</comment>
<keyword evidence="5" id="KW-0328">Glycosyltransferase</keyword>
<dbReference type="GO" id="GO:0071555">
    <property type="term" value="P:cell wall organization"/>
    <property type="evidence" value="ECO:0007669"/>
    <property type="project" value="UniProtKB-KW"/>
</dbReference>